<protein>
    <recommendedName>
        <fullName evidence="3">Blue-light-activated histidine kinase</fullName>
        <ecNumber evidence="2">2.7.13.3</ecNumber>
    </recommendedName>
</protein>
<dbReference type="InterPro" id="IPR036890">
    <property type="entry name" value="HATPase_C_sf"/>
</dbReference>
<dbReference type="EMBL" id="JAMXQS010000005">
    <property type="protein sequence ID" value="MCO6050375.1"/>
    <property type="molecule type" value="Genomic_DNA"/>
</dbReference>
<feature type="domain" description="PAC" evidence="16">
    <location>
        <begin position="245"/>
        <end position="298"/>
    </location>
</feature>
<dbReference type="RefSeq" id="WP_252818963.1">
    <property type="nucleotide sequence ID" value="NZ_JAMXQS010000005.1"/>
</dbReference>
<dbReference type="InterPro" id="IPR013656">
    <property type="entry name" value="PAS_4"/>
</dbReference>
<dbReference type="InterPro" id="IPR035965">
    <property type="entry name" value="PAS-like_dom_sf"/>
</dbReference>
<keyword evidence="5" id="KW-0597">Phosphoprotein</keyword>
<evidence type="ECO:0000256" key="4">
    <source>
        <dbReference type="ARBA" id="ARBA00022543"/>
    </source>
</evidence>
<dbReference type="EC" id="2.7.13.3" evidence="2"/>
<evidence type="ECO:0000259" key="15">
    <source>
        <dbReference type="PROSITE" id="PS50112"/>
    </source>
</evidence>
<feature type="domain" description="PAC" evidence="16">
    <location>
        <begin position="546"/>
        <end position="598"/>
    </location>
</feature>
<dbReference type="InterPro" id="IPR003018">
    <property type="entry name" value="GAF"/>
</dbReference>
<dbReference type="InterPro" id="IPR000014">
    <property type="entry name" value="PAS"/>
</dbReference>
<dbReference type="PROSITE" id="PS50112">
    <property type="entry name" value="PAS"/>
    <property type="match status" value="3"/>
</dbReference>
<keyword evidence="9" id="KW-0808">Transferase</keyword>
<evidence type="ECO:0000256" key="5">
    <source>
        <dbReference type="ARBA" id="ARBA00022553"/>
    </source>
</evidence>
<dbReference type="Gene3D" id="3.30.450.40">
    <property type="match status" value="2"/>
</dbReference>
<dbReference type="PROSITE" id="PS50113">
    <property type="entry name" value="PAC"/>
    <property type="match status" value="5"/>
</dbReference>
<keyword evidence="7" id="KW-0285">Flavoprotein</keyword>
<keyword evidence="10" id="KW-0547">Nucleotide-binding</keyword>
<dbReference type="SMART" id="SM00911">
    <property type="entry name" value="HWE_HK"/>
    <property type="match status" value="1"/>
</dbReference>
<evidence type="ECO:0000256" key="1">
    <source>
        <dbReference type="ARBA" id="ARBA00000085"/>
    </source>
</evidence>
<dbReference type="Pfam" id="PF07536">
    <property type="entry name" value="HWE_HK"/>
    <property type="match status" value="1"/>
</dbReference>
<dbReference type="InterPro" id="IPR029016">
    <property type="entry name" value="GAF-like_dom_sf"/>
</dbReference>
<dbReference type="Gene3D" id="3.30.565.10">
    <property type="entry name" value="Histidine kinase-like ATPase, C-terminal domain"/>
    <property type="match status" value="1"/>
</dbReference>
<dbReference type="InterPro" id="IPR052162">
    <property type="entry name" value="Sensor_kinase/Photoreceptor"/>
</dbReference>
<dbReference type="SUPFAM" id="SSF55785">
    <property type="entry name" value="PYP-like sensor domain (PAS domain)"/>
    <property type="match status" value="7"/>
</dbReference>
<feature type="domain" description="PAS" evidence="15">
    <location>
        <begin position="1031"/>
        <end position="1106"/>
    </location>
</feature>
<organism evidence="17 18">
    <name type="scientific">Mesorhizobium liriopis</name>
    <dbReference type="NCBI Taxonomy" id="2953882"/>
    <lineage>
        <taxon>Bacteria</taxon>
        <taxon>Pseudomonadati</taxon>
        <taxon>Pseudomonadota</taxon>
        <taxon>Alphaproteobacteria</taxon>
        <taxon>Hyphomicrobiales</taxon>
        <taxon>Phyllobacteriaceae</taxon>
        <taxon>Mesorhizobium</taxon>
    </lineage>
</organism>
<dbReference type="PANTHER" id="PTHR43304:SF1">
    <property type="entry name" value="PAC DOMAIN-CONTAINING PROTEIN"/>
    <property type="match status" value="1"/>
</dbReference>
<dbReference type="InterPro" id="IPR000700">
    <property type="entry name" value="PAS-assoc_C"/>
</dbReference>
<dbReference type="Pfam" id="PF08448">
    <property type="entry name" value="PAS_4"/>
    <property type="match status" value="1"/>
</dbReference>
<evidence type="ECO:0000256" key="2">
    <source>
        <dbReference type="ARBA" id="ARBA00012438"/>
    </source>
</evidence>
<evidence type="ECO:0000256" key="8">
    <source>
        <dbReference type="ARBA" id="ARBA00022643"/>
    </source>
</evidence>
<dbReference type="CDD" id="cd00130">
    <property type="entry name" value="PAS"/>
    <property type="match status" value="6"/>
</dbReference>
<keyword evidence="8" id="KW-0288">FMN</keyword>
<feature type="domain" description="PAS" evidence="15">
    <location>
        <begin position="725"/>
        <end position="795"/>
    </location>
</feature>
<evidence type="ECO:0000313" key="18">
    <source>
        <dbReference type="Proteomes" id="UP001205906"/>
    </source>
</evidence>
<dbReference type="Gene3D" id="2.10.70.100">
    <property type="match status" value="1"/>
</dbReference>
<feature type="domain" description="PAS" evidence="15">
    <location>
        <begin position="473"/>
        <end position="543"/>
    </location>
</feature>
<accession>A0ABT1C860</accession>
<keyword evidence="18" id="KW-1185">Reference proteome</keyword>
<dbReference type="InterPro" id="IPR001610">
    <property type="entry name" value="PAC"/>
</dbReference>
<keyword evidence="12" id="KW-0067">ATP-binding</keyword>
<evidence type="ECO:0000256" key="10">
    <source>
        <dbReference type="ARBA" id="ARBA00022741"/>
    </source>
</evidence>
<dbReference type="Proteomes" id="UP001205906">
    <property type="component" value="Unassembled WGS sequence"/>
</dbReference>
<dbReference type="PANTHER" id="PTHR43304">
    <property type="entry name" value="PHYTOCHROME-LIKE PROTEIN CPH1"/>
    <property type="match status" value="1"/>
</dbReference>
<evidence type="ECO:0000256" key="9">
    <source>
        <dbReference type="ARBA" id="ARBA00022679"/>
    </source>
</evidence>
<keyword evidence="13" id="KW-0157">Chromophore</keyword>
<evidence type="ECO:0000313" key="17">
    <source>
        <dbReference type="EMBL" id="MCO6050375.1"/>
    </source>
</evidence>
<dbReference type="SMART" id="SM00091">
    <property type="entry name" value="PAS"/>
    <property type="match status" value="5"/>
</dbReference>
<comment type="caution">
    <text evidence="17">The sequence shown here is derived from an EMBL/GenBank/DDBJ whole genome shotgun (WGS) entry which is preliminary data.</text>
</comment>
<evidence type="ECO:0000256" key="6">
    <source>
        <dbReference type="ARBA" id="ARBA00022606"/>
    </source>
</evidence>
<gene>
    <name evidence="17" type="ORF">NGM99_11325</name>
</gene>
<evidence type="ECO:0000256" key="14">
    <source>
        <dbReference type="ARBA" id="ARBA00023170"/>
    </source>
</evidence>
<evidence type="ECO:0000256" key="11">
    <source>
        <dbReference type="ARBA" id="ARBA00022777"/>
    </source>
</evidence>
<proteinExistence type="predicted"/>
<evidence type="ECO:0000256" key="13">
    <source>
        <dbReference type="ARBA" id="ARBA00022991"/>
    </source>
</evidence>
<evidence type="ECO:0000256" key="7">
    <source>
        <dbReference type="ARBA" id="ARBA00022630"/>
    </source>
</evidence>
<dbReference type="NCBIfam" id="TIGR00229">
    <property type="entry name" value="sensory_box"/>
    <property type="match status" value="5"/>
</dbReference>
<dbReference type="SUPFAM" id="SSF55781">
    <property type="entry name" value="GAF domain-like"/>
    <property type="match status" value="2"/>
</dbReference>
<dbReference type="Pfam" id="PF08447">
    <property type="entry name" value="PAS_3"/>
    <property type="match status" value="5"/>
</dbReference>
<evidence type="ECO:0000256" key="3">
    <source>
        <dbReference type="ARBA" id="ARBA00021740"/>
    </source>
</evidence>
<sequence length="1502" mass="169442">MASSEAWPIGDGEMARRVRGQDWSATPLGSVGTWPQCLKTIVDLSLASRQAMMLAWGPERILFYNNACAAILGDYHPHALGMPLDMAWPSLWNEIKRLAERIQAGEAIAFDALPLVTTRDGHSEGGWWTFSFSPLRDESGAVAGLLGVVVDASDKLRADRAEATLRVREADLERVQRIGEVGGLDIDIADNMTSWRSPEYLRLHGLPPTPRQETHEKWRERVHPADRANAEAQLRVALNGDGTSYDSEYRIIRPSDGAVRWIRARADITRDTDGKAVRLVGAHLDITDQKRANEVLRQSERRQAFLLELSDRLQPLSDPGAVAEAACRVLVEELQASRAQYAAIVDDLPGAEIAELRGESVRFGSPMVRRFPVKVYGDRLAGLIRSGHTVVLTEVAHDPRISEEEKEFLRSTGLQAAITVPRVKAGRLVMTLSVHDRRRREWTAQDVSLVEDAAERIWTAVERARAEAALRESEARHRLLIDSWTQTMWETDADGVITADSPSWRAYTGQTFEQWRGEGWLDAIHPDDRAYAERRWREAIAAREPVNAEFRLRSPDGGWHWTNILAAPVLDASGKVEKWAGMNINIDARKHAEAALRASEEKYRALFESMDEAYAVVEMLKDDAGHWVDFRFLDANPAFMEHTSMPYPVGKTATELLGTPNQRWTELYGKALDTGEPIRIEETEHMLGRTFDLNIFTLDRDGNRVAILFTNITRRKQIEAALRESEEQFRTLADTAPALIWRNDAKGENLFINRNFLDFTGKSADEIRGGGWQRLFHPDEAPAHVADYLAAVQAERAWQKTSRIERHDGTWRWFENHARPLLDANKNYAGHVGASIDITDRVEAERELRELQERQAFLLKLSDALRLIPDAYDVQTTTTRLVAEHLGVDRTMYAEVEGEHGTEAGRIRVQFVRQSADDQPLVARFPDRFTFDPFGAHTMAARYRGEPLVVRDVDRDPAFGAAERAAWQKAGVRAAIVAPLAKGGRLMAEFGVHCIEARDWSDDEVVLVQEVAERTWAAAERARAEVALRGSEERFRQFGKASQDVLWIRDAETLSWEYLTPAFETIYGLSREDALTGNNFRNWAELIVPDDRERALDMIRKVGGGERVSFEYRIRRPVDGQVRWLRNTDFPIYDGTGRIIRICGIGRDITESKAVEARLIESEGRLRSAMDVAQVGLWDWNMRTGEIDWSAEHFRMEGYPVNGVTPSYETWAAPIHPEDRAETEAALHRAMETREEYVREFRVLHPDGSVHWLNARGRFFYDTQNQPIRMIGAMVETTARRESEDRMAVLVAELQHRTKNLMGVVRAVSEQMLRTSENLSDFAPRFRDRMAALTRVQNLLSRLSGENRITFDELIRTEIEALGPLAKEKGRVTLNGPGGVLLRSSTVQTFALALHELATNAVKYGALKEQNGEISGRLSVEWSLGREAGQPWLYVDWREHGVAMPPKDAPAQGGGAGRQLIERALPYQLGARTTYVMEDDGVRCTIALAVSEKSAGKAEDDD</sequence>
<keyword evidence="14" id="KW-0675">Receptor</keyword>
<dbReference type="Pfam" id="PF13188">
    <property type="entry name" value="PAS_8"/>
    <property type="match status" value="1"/>
</dbReference>
<keyword evidence="11" id="KW-0418">Kinase</keyword>
<reference evidence="17 18" key="1">
    <citation type="submission" date="2022-06" db="EMBL/GenBank/DDBJ databases">
        <title>Mesorhizobium sp. strain RP14 Genome sequencing and assembly.</title>
        <authorList>
            <person name="Kim I."/>
        </authorList>
    </citation>
    <scope>NUCLEOTIDE SEQUENCE [LARGE SCALE GENOMIC DNA]</scope>
    <source>
        <strain evidence="18">RP14(2022)</strain>
    </source>
</reference>
<dbReference type="Pfam" id="PF01590">
    <property type="entry name" value="GAF"/>
    <property type="match status" value="2"/>
</dbReference>
<evidence type="ECO:0000259" key="16">
    <source>
        <dbReference type="PROSITE" id="PS50113"/>
    </source>
</evidence>
<evidence type="ECO:0000256" key="12">
    <source>
        <dbReference type="ARBA" id="ARBA00022840"/>
    </source>
</evidence>
<comment type="catalytic activity">
    <reaction evidence="1">
        <text>ATP + protein L-histidine = ADP + protein N-phospho-L-histidine.</text>
        <dbReference type="EC" id="2.7.13.3"/>
    </reaction>
</comment>
<name>A0ABT1C860_9HYPH</name>
<dbReference type="InterPro" id="IPR011102">
    <property type="entry name" value="Sig_transdc_His_kinase_HWE"/>
</dbReference>
<keyword evidence="4" id="KW-0600">Photoreceptor protein</keyword>
<dbReference type="Gene3D" id="3.30.450.20">
    <property type="entry name" value="PAS domain"/>
    <property type="match status" value="7"/>
</dbReference>
<feature type="domain" description="PAC" evidence="16">
    <location>
        <begin position="1237"/>
        <end position="1289"/>
    </location>
</feature>
<dbReference type="SMART" id="SM00086">
    <property type="entry name" value="PAC"/>
    <property type="match status" value="6"/>
</dbReference>
<feature type="domain" description="PAC" evidence="16">
    <location>
        <begin position="798"/>
        <end position="850"/>
    </location>
</feature>
<dbReference type="SMART" id="SM00065">
    <property type="entry name" value="GAF"/>
    <property type="match status" value="2"/>
</dbReference>
<dbReference type="InterPro" id="IPR013655">
    <property type="entry name" value="PAS_fold_3"/>
</dbReference>
<keyword evidence="6" id="KW-0716">Sensory transduction</keyword>
<feature type="domain" description="PAC" evidence="16">
    <location>
        <begin position="1108"/>
        <end position="1161"/>
    </location>
</feature>